<evidence type="ECO:0000313" key="4">
    <source>
        <dbReference type="EMBL" id="MEQ2157740.1"/>
    </source>
</evidence>
<keyword evidence="3" id="KW-0472">Membrane</keyword>
<keyword evidence="5" id="KW-1185">Reference proteome</keyword>
<name>A0ABV0MF48_9TELE</name>
<dbReference type="PANTHER" id="PTHR46025:SF1">
    <property type="entry name" value="XYLOSYLTRANSFERASE 2"/>
    <property type="match status" value="1"/>
</dbReference>
<feature type="transmembrane region" description="Helical" evidence="3">
    <location>
        <begin position="16"/>
        <end position="35"/>
    </location>
</feature>
<keyword evidence="3" id="KW-0812">Transmembrane</keyword>
<evidence type="ECO:0000256" key="3">
    <source>
        <dbReference type="SAM" id="Phobius"/>
    </source>
</evidence>
<organism evidence="4 5">
    <name type="scientific">Goodea atripinnis</name>
    <dbReference type="NCBI Taxonomy" id="208336"/>
    <lineage>
        <taxon>Eukaryota</taxon>
        <taxon>Metazoa</taxon>
        <taxon>Chordata</taxon>
        <taxon>Craniata</taxon>
        <taxon>Vertebrata</taxon>
        <taxon>Euteleostomi</taxon>
        <taxon>Actinopterygii</taxon>
        <taxon>Neopterygii</taxon>
        <taxon>Teleostei</taxon>
        <taxon>Neoteleostei</taxon>
        <taxon>Acanthomorphata</taxon>
        <taxon>Ovalentaria</taxon>
        <taxon>Atherinomorphae</taxon>
        <taxon>Cyprinodontiformes</taxon>
        <taxon>Goodeidae</taxon>
        <taxon>Goodea</taxon>
    </lineage>
</organism>
<dbReference type="InterPro" id="IPR043538">
    <property type="entry name" value="XYLT"/>
</dbReference>
<evidence type="ECO:0000256" key="2">
    <source>
        <dbReference type="SAM" id="MobiDB-lite"/>
    </source>
</evidence>
<accession>A0ABV0MF48</accession>
<reference evidence="4 5" key="1">
    <citation type="submission" date="2021-06" db="EMBL/GenBank/DDBJ databases">
        <authorList>
            <person name="Palmer J.M."/>
        </authorList>
    </citation>
    <scope>NUCLEOTIDE SEQUENCE [LARGE SCALE GENOMIC DNA]</scope>
    <source>
        <strain evidence="4 5">GA_2019</strain>
        <tissue evidence="4">Muscle</tissue>
    </source>
</reference>
<gene>
    <name evidence="4" type="ORF">GOODEAATRI_004915</name>
</gene>
<dbReference type="EMBL" id="JAHRIO010000214">
    <property type="protein sequence ID" value="MEQ2157740.1"/>
    <property type="molecule type" value="Genomic_DNA"/>
</dbReference>
<comment type="subcellular location">
    <subcellularLocation>
        <location evidence="1">Golgi apparatus membrane</location>
        <topology evidence="1">Single-pass type II membrane protein</topology>
    </subcellularLocation>
</comment>
<sequence length="300" mass="32774">MVASVRVQKLLRRYKLVISAALMILLIQGLVVWSLRSLEEGQAENHVSTQRMLLPTGPFMLNCPHIIWLSVRGAAFWARASALTCIVLKPLCSGERRDRRKPESSSRSPSLAYPPPPWQVPLRQMGKRRSKLPDPNGQDSKRDKSNSLSGQNRGRWSARLERQRGTAAITQRKGSSRRAGRPSVRQKTPQERGMAAAGLDAVVSHDLSSSRNFSLDGAAKLQAAGIPGEPGSVDGAHQAPNGDFMPKCDITGKDALSALHRAGSQQCRQEIANIVCQHRAGQLMPKALPQFCPQLGEKAS</sequence>
<feature type="region of interest" description="Disordered" evidence="2">
    <location>
        <begin position="96"/>
        <end position="193"/>
    </location>
</feature>
<proteinExistence type="predicted"/>
<evidence type="ECO:0000256" key="1">
    <source>
        <dbReference type="ARBA" id="ARBA00004323"/>
    </source>
</evidence>
<comment type="caution">
    <text evidence="4">The sequence shown here is derived from an EMBL/GenBank/DDBJ whole genome shotgun (WGS) entry which is preliminary data.</text>
</comment>
<keyword evidence="3" id="KW-1133">Transmembrane helix</keyword>
<dbReference type="Proteomes" id="UP001476798">
    <property type="component" value="Unassembled WGS sequence"/>
</dbReference>
<evidence type="ECO:0000313" key="5">
    <source>
        <dbReference type="Proteomes" id="UP001476798"/>
    </source>
</evidence>
<dbReference type="PANTHER" id="PTHR46025">
    <property type="entry name" value="XYLOSYLTRANSFERASE OXT"/>
    <property type="match status" value="1"/>
</dbReference>
<protein>
    <submittedName>
        <fullName evidence="4">Uncharacterized protein</fullName>
    </submittedName>
</protein>